<dbReference type="Pfam" id="PF21909">
    <property type="entry name" value="USP_UIM_N"/>
    <property type="match status" value="1"/>
</dbReference>
<dbReference type="AlphaFoldDB" id="A0A8C9B1B6"/>
<dbReference type="InterPro" id="IPR038765">
    <property type="entry name" value="Papain-like_cys_pep_sf"/>
</dbReference>
<evidence type="ECO:0000313" key="14">
    <source>
        <dbReference type="Proteomes" id="UP000694554"/>
    </source>
</evidence>
<evidence type="ECO:0000313" key="13">
    <source>
        <dbReference type="Ensembl" id="ENSPSNP00000001840.1"/>
    </source>
</evidence>
<dbReference type="SUPFAM" id="SSF46934">
    <property type="entry name" value="UBA-like"/>
    <property type="match status" value="1"/>
</dbReference>
<comment type="subcellular location">
    <subcellularLocation>
        <location evidence="2">Nucleus</location>
    </subcellularLocation>
</comment>
<dbReference type="Ensembl" id="ENSPSNT00000002150.1">
    <property type="protein sequence ID" value="ENSPSNP00000001840.1"/>
    <property type="gene ID" value="ENSPSNG00000001457.1"/>
</dbReference>
<dbReference type="InterPro" id="IPR054109">
    <property type="entry name" value="UBA_8"/>
</dbReference>
<dbReference type="Pfam" id="PF22566">
    <property type="entry name" value="UBA_8"/>
    <property type="match status" value="1"/>
</dbReference>
<keyword evidence="6" id="KW-0645">Protease</keyword>
<evidence type="ECO:0000256" key="9">
    <source>
        <dbReference type="ARBA" id="ARBA00022807"/>
    </source>
</evidence>
<evidence type="ECO:0000256" key="4">
    <source>
        <dbReference type="ARBA" id="ARBA00022499"/>
    </source>
</evidence>
<evidence type="ECO:0000259" key="12">
    <source>
        <dbReference type="Pfam" id="PF22566"/>
    </source>
</evidence>
<protein>
    <recommendedName>
        <fullName evidence="3">ubiquitinyl hydrolase 1</fullName>
        <ecNumber evidence="3">3.4.19.12</ecNumber>
    </recommendedName>
</protein>
<keyword evidence="5" id="KW-0597">Phosphoprotein</keyword>
<keyword evidence="14" id="KW-1185">Reference proteome</keyword>
<dbReference type="InterPro" id="IPR009060">
    <property type="entry name" value="UBA-like_sf"/>
</dbReference>
<evidence type="ECO:0000256" key="5">
    <source>
        <dbReference type="ARBA" id="ARBA00022553"/>
    </source>
</evidence>
<organism evidence="13 14">
    <name type="scientific">Phocoena sinus</name>
    <name type="common">Vaquita</name>
    <dbReference type="NCBI Taxonomy" id="42100"/>
    <lineage>
        <taxon>Eukaryota</taxon>
        <taxon>Metazoa</taxon>
        <taxon>Chordata</taxon>
        <taxon>Craniata</taxon>
        <taxon>Vertebrata</taxon>
        <taxon>Euteleostomi</taxon>
        <taxon>Mammalia</taxon>
        <taxon>Eutheria</taxon>
        <taxon>Laurasiatheria</taxon>
        <taxon>Artiodactyla</taxon>
        <taxon>Whippomorpha</taxon>
        <taxon>Cetacea</taxon>
        <taxon>Odontoceti</taxon>
        <taxon>Phocoenidae</taxon>
        <taxon>Phocoena</taxon>
    </lineage>
</organism>
<dbReference type="FunFam" id="1.10.8.10:FF:000023">
    <property type="entry name" value="Putative ubiquitin carboxyl-terminal hydrolase 25"/>
    <property type="match status" value="1"/>
</dbReference>
<evidence type="ECO:0000256" key="8">
    <source>
        <dbReference type="ARBA" id="ARBA00022801"/>
    </source>
</evidence>
<evidence type="ECO:0000256" key="11">
    <source>
        <dbReference type="ARBA" id="ARBA00023242"/>
    </source>
</evidence>
<keyword evidence="7" id="KW-0833">Ubl conjugation pathway</keyword>
<evidence type="ECO:0000256" key="7">
    <source>
        <dbReference type="ARBA" id="ARBA00022786"/>
    </source>
</evidence>
<dbReference type="SUPFAM" id="SSF54001">
    <property type="entry name" value="Cysteine proteinases"/>
    <property type="match status" value="1"/>
</dbReference>
<reference evidence="13" key="1">
    <citation type="submission" date="2019-08" db="EMBL/GenBank/DDBJ databases">
        <title>Phocoena sinus (Vaquita) genome, mPhoSin1, primary haplotype.</title>
        <authorList>
            <person name="Morin P."/>
            <person name="Mountcastle J."/>
            <person name="Fungtammasan C."/>
            <person name="Rhie A."/>
            <person name="Rojas-Bracho L."/>
            <person name="Smith C.R."/>
            <person name="Taylor B.L."/>
            <person name="Gulland F.M.D."/>
            <person name="Musser W."/>
            <person name="Houck M."/>
            <person name="Haase B."/>
            <person name="Paez S."/>
            <person name="Howe K."/>
            <person name="Torrance J."/>
            <person name="Formenti G."/>
            <person name="Phillippy A."/>
            <person name="Ryder O."/>
            <person name="Jarvis E.D."/>
            <person name="Fedrigo O."/>
        </authorList>
    </citation>
    <scope>NUCLEOTIDE SEQUENCE [LARGE SCALE GENOMIC DNA]</scope>
</reference>
<feature type="domain" description="UBA-like" evidence="12">
    <location>
        <begin position="19"/>
        <end position="61"/>
    </location>
</feature>
<keyword evidence="8" id="KW-0378">Hydrolase</keyword>
<dbReference type="PROSITE" id="PS00972">
    <property type="entry name" value="USP_1"/>
    <property type="match status" value="1"/>
</dbReference>
<dbReference type="Proteomes" id="UP000694554">
    <property type="component" value="Chromosome 3"/>
</dbReference>
<reference evidence="13" key="2">
    <citation type="submission" date="2025-08" db="UniProtKB">
        <authorList>
            <consortium name="Ensembl"/>
        </authorList>
    </citation>
    <scope>IDENTIFICATION</scope>
</reference>
<sequence length="213" mass="23796">GRRRLEEPDAAAGAAGAMTTFLNQLREITGINDAQILQQALKDSNGNLELAVAFLTAKNAKTPQQEETTYYQTALPGNDRYISMGSQADTYVIDLTGDDKDDLKRAITLSLAESNRAFRETGITDEEQAISRVLEASIAENKACLKRTPTGVWRDSRNPYDRKRQDKAPVGLKNIGNTCWFSAVIQFEFNQALGRPEKIHNKLEFPQVLYLDR</sequence>
<dbReference type="InterPro" id="IPR054108">
    <property type="entry name" value="USP25/28_UIM"/>
</dbReference>
<dbReference type="CDD" id="cd14354">
    <property type="entry name" value="UBA_UBP25"/>
    <property type="match status" value="1"/>
</dbReference>
<evidence type="ECO:0000256" key="6">
    <source>
        <dbReference type="ARBA" id="ARBA00022670"/>
    </source>
</evidence>
<keyword evidence="11" id="KW-0539">Nucleus</keyword>
<evidence type="ECO:0000256" key="10">
    <source>
        <dbReference type="ARBA" id="ARBA00022843"/>
    </source>
</evidence>
<dbReference type="EC" id="3.4.19.12" evidence="3"/>
<reference evidence="13" key="3">
    <citation type="submission" date="2025-09" db="UniProtKB">
        <authorList>
            <consortium name="Ensembl"/>
        </authorList>
    </citation>
    <scope>IDENTIFICATION</scope>
</reference>
<evidence type="ECO:0000256" key="1">
    <source>
        <dbReference type="ARBA" id="ARBA00000707"/>
    </source>
</evidence>
<dbReference type="InterPro" id="IPR018200">
    <property type="entry name" value="USP_CS"/>
</dbReference>
<comment type="catalytic activity">
    <reaction evidence="1">
        <text>Thiol-dependent hydrolysis of ester, thioester, amide, peptide and isopeptide bonds formed by the C-terminal Gly of ubiquitin (a 76-residue protein attached to proteins as an intracellular targeting signal).</text>
        <dbReference type="EC" id="3.4.19.12"/>
    </reaction>
</comment>
<keyword evidence="4" id="KW-1017">Isopeptide bond</keyword>
<name>A0A8C9B1B6_PHOSS</name>
<accession>A0A8C9B1B6</accession>
<dbReference type="GO" id="GO:0006508">
    <property type="term" value="P:proteolysis"/>
    <property type="evidence" value="ECO:0007669"/>
    <property type="project" value="UniProtKB-KW"/>
</dbReference>
<evidence type="ECO:0000256" key="2">
    <source>
        <dbReference type="ARBA" id="ARBA00004123"/>
    </source>
</evidence>
<dbReference type="GO" id="GO:0005634">
    <property type="term" value="C:nucleus"/>
    <property type="evidence" value="ECO:0007669"/>
    <property type="project" value="UniProtKB-SubCell"/>
</dbReference>
<keyword evidence="9" id="KW-0788">Thiol protease</keyword>
<keyword evidence="10" id="KW-0832">Ubl conjugation</keyword>
<proteinExistence type="predicted"/>
<dbReference type="GO" id="GO:0004843">
    <property type="term" value="F:cysteine-type deubiquitinase activity"/>
    <property type="evidence" value="ECO:0007669"/>
    <property type="project" value="UniProtKB-EC"/>
</dbReference>
<dbReference type="GeneTree" id="ENSGT00390000007992"/>
<evidence type="ECO:0000256" key="3">
    <source>
        <dbReference type="ARBA" id="ARBA00012759"/>
    </source>
</evidence>
<dbReference type="Gene3D" id="1.10.8.10">
    <property type="entry name" value="DNA helicase RuvA subunit, C-terminal domain"/>
    <property type="match status" value="1"/>
</dbReference>